<evidence type="ECO:0000313" key="2">
    <source>
        <dbReference type="EMBL" id="KAL1624027.1"/>
    </source>
</evidence>
<dbReference type="Proteomes" id="UP001521116">
    <property type="component" value="Unassembled WGS sequence"/>
</dbReference>
<keyword evidence="3" id="KW-1185">Reference proteome</keyword>
<proteinExistence type="predicted"/>
<gene>
    <name evidence="2" type="ORF">SLS56_008009</name>
</gene>
<dbReference type="EMBL" id="JAJVDC020000111">
    <property type="protein sequence ID" value="KAL1624027.1"/>
    <property type="molecule type" value="Genomic_DNA"/>
</dbReference>
<feature type="region of interest" description="Disordered" evidence="1">
    <location>
        <begin position="219"/>
        <end position="239"/>
    </location>
</feature>
<evidence type="ECO:0000256" key="1">
    <source>
        <dbReference type="SAM" id="MobiDB-lite"/>
    </source>
</evidence>
<name>A0ABR3SMA7_9PEZI</name>
<sequence length="292" mass="33529">MDQSSITSYNSSIKAPSTTPIRKRLPSLSLGPASLPAHVAVLDLMRSLCTTVRDDPLSVNFWVLTVCTVPFNAFPLTLHKDHNEGSTVQFNTLHKVALRSGNSERFFSATRVVYEFVQDESFICFQEDIRHKHLVDVFDFHQILSNRSGHSTYGEAIHGHVKIWRDREPPFHHSISFFGNNLRRDLEFPLLRFSSQTIPKRPEKRVKLSFTLPRRSNEKKSSFRGFMRRSSKSEASTPVADQISDISEAPNEMILLMNELKFLELRFDTLEGKPDHLSFETTFQDFLLQSLT</sequence>
<accession>A0ABR3SMA7</accession>
<organism evidence="2 3">
    <name type="scientific">Neofusicoccum ribis</name>
    <dbReference type="NCBI Taxonomy" id="45134"/>
    <lineage>
        <taxon>Eukaryota</taxon>
        <taxon>Fungi</taxon>
        <taxon>Dikarya</taxon>
        <taxon>Ascomycota</taxon>
        <taxon>Pezizomycotina</taxon>
        <taxon>Dothideomycetes</taxon>
        <taxon>Dothideomycetes incertae sedis</taxon>
        <taxon>Botryosphaeriales</taxon>
        <taxon>Botryosphaeriaceae</taxon>
        <taxon>Neofusicoccum</taxon>
    </lineage>
</organism>
<reference evidence="2 3" key="1">
    <citation type="submission" date="2024-02" db="EMBL/GenBank/DDBJ databases">
        <title>De novo assembly and annotation of 12 fungi associated with fruit tree decline syndrome in Ontario, Canada.</title>
        <authorList>
            <person name="Sulman M."/>
            <person name="Ellouze W."/>
            <person name="Ilyukhin E."/>
        </authorList>
    </citation>
    <scope>NUCLEOTIDE SEQUENCE [LARGE SCALE GENOMIC DNA]</scope>
    <source>
        <strain evidence="2 3">M1-105</strain>
    </source>
</reference>
<protein>
    <submittedName>
        <fullName evidence="2">Uncharacterized protein</fullName>
    </submittedName>
</protein>
<comment type="caution">
    <text evidence="2">The sequence shown here is derived from an EMBL/GenBank/DDBJ whole genome shotgun (WGS) entry which is preliminary data.</text>
</comment>
<evidence type="ECO:0000313" key="3">
    <source>
        <dbReference type="Proteomes" id="UP001521116"/>
    </source>
</evidence>